<gene>
    <name evidence="3" type="ORF">METZ01_LOCUS265580</name>
</gene>
<evidence type="ECO:0008006" key="4">
    <source>
        <dbReference type="Google" id="ProtNLM"/>
    </source>
</evidence>
<dbReference type="AlphaFoldDB" id="A0A382JLM8"/>
<keyword evidence="1" id="KW-0175">Coiled coil</keyword>
<sequence length="352" mass="38383">MSEMLSYGLLAFVIGLAILLVYALSLLKSIQQESNMIREQATLIHTQGEVQKEAIGNLDFSVKPEVITAGIAASGGALKGAVAGTMKDLRISEDIGEIRSSANSVASEVAEIQKIFLDKQAAAGWAEIELERILKDSFAKVSIRKRVPKLDSIPDANLKLSDGRILCIDSKFPIKAFKDTLAASEGGEGEEDGRSRKGSKKAFIDAVKGHIAKVESSYIRPELGTTEVAYLYIASQRIYDYLIDPDNQDESSLIRDAASRGVVVCSPNTLIANMHLLHIAERAMGIAEKSDEIIKGHTRLRGDLNDLHSVWDTLSTQISNSYSNRTKLQESMESLERALNSLESLDLSGDED</sequence>
<dbReference type="Pfam" id="PF02646">
    <property type="entry name" value="RmuC"/>
    <property type="match status" value="1"/>
</dbReference>
<dbReference type="EMBL" id="UINC01074986">
    <property type="protein sequence ID" value="SVC12726.1"/>
    <property type="molecule type" value="Genomic_DNA"/>
</dbReference>
<name>A0A382JLM8_9ZZZZ</name>
<protein>
    <recommendedName>
        <fullName evidence="4">DNA recombination protein RmuC</fullName>
    </recommendedName>
</protein>
<proteinExistence type="predicted"/>
<accession>A0A382JLM8</accession>
<evidence type="ECO:0000256" key="2">
    <source>
        <dbReference type="ARBA" id="ARBA00023172"/>
    </source>
</evidence>
<reference evidence="3" key="1">
    <citation type="submission" date="2018-05" db="EMBL/GenBank/DDBJ databases">
        <authorList>
            <person name="Lanie J.A."/>
            <person name="Ng W.-L."/>
            <person name="Kazmierczak K.M."/>
            <person name="Andrzejewski T.M."/>
            <person name="Davidsen T.M."/>
            <person name="Wayne K.J."/>
            <person name="Tettelin H."/>
            <person name="Glass J.I."/>
            <person name="Rusch D."/>
            <person name="Podicherti R."/>
            <person name="Tsui H.-C.T."/>
            <person name="Winkler M.E."/>
        </authorList>
    </citation>
    <scope>NUCLEOTIDE SEQUENCE</scope>
</reference>
<organism evidence="3">
    <name type="scientific">marine metagenome</name>
    <dbReference type="NCBI Taxonomy" id="408172"/>
    <lineage>
        <taxon>unclassified sequences</taxon>
        <taxon>metagenomes</taxon>
        <taxon>ecological metagenomes</taxon>
    </lineage>
</organism>
<dbReference type="InterPro" id="IPR003798">
    <property type="entry name" value="DNA_recombination_RmuC"/>
</dbReference>
<dbReference type="PANTHER" id="PTHR30563">
    <property type="entry name" value="DNA RECOMBINATION PROTEIN RMUC"/>
    <property type="match status" value="1"/>
</dbReference>
<dbReference type="PANTHER" id="PTHR30563:SF0">
    <property type="entry name" value="DNA RECOMBINATION PROTEIN RMUC"/>
    <property type="match status" value="1"/>
</dbReference>
<dbReference type="GO" id="GO:0006310">
    <property type="term" value="P:DNA recombination"/>
    <property type="evidence" value="ECO:0007669"/>
    <property type="project" value="UniProtKB-KW"/>
</dbReference>
<keyword evidence="2" id="KW-0233">DNA recombination</keyword>
<evidence type="ECO:0000313" key="3">
    <source>
        <dbReference type="EMBL" id="SVC12726.1"/>
    </source>
</evidence>
<evidence type="ECO:0000256" key="1">
    <source>
        <dbReference type="ARBA" id="ARBA00023054"/>
    </source>
</evidence>